<protein>
    <submittedName>
        <fullName evidence="1">Ferredoxin</fullName>
    </submittedName>
</protein>
<dbReference type="SUPFAM" id="SSF54862">
    <property type="entry name" value="4Fe-4S ferredoxins"/>
    <property type="match status" value="1"/>
</dbReference>
<dbReference type="Gene3D" id="3.30.70.20">
    <property type="match status" value="1"/>
</dbReference>
<gene>
    <name evidence="1" type="ORF">JOF56_000578</name>
</gene>
<sequence length="68" mass="7859">MKGQRVRLKVDNDRCERFAICEMEAPDLFQLSHDGRLLYTKRPVEDQVEQAIAAARCCPQQAIKVNRV</sequence>
<comment type="caution">
    <text evidence="1">The sequence shown here is derived from an EMBL/GenBank/DDBJ whole genome shotgun (WGS) entry which is preliminary data.</text>
</comment>
<accession>A0ABS4T730</accession>
<dbReference type="EMBL" id="JAGINW010000001">
    <property type="protein sequence ID" value="MBP2320193.1"/>
    <property type="molecule type" value="Genomic_DNA"/>
</dbReference>
<proteinExistence type="predicted"/>
<dbReference type="Pfam" id="PF13370">
    <property type="entry name" value="Fer4_13"/>
    <property type="match status" value="1"/>
</dbReference>
<dbReference type="RefSeq" id="WP_209634093.1">
    <property type="nucleotide sequence ID" value="NZ_JAGINW010000001.1"/>
</dbReference>
<organism evidence="1 2">
    <name type="scientific">Kibdelosporangium banguiense</name>
    <dbReference type="NCBI Taxonomy" id="1365924"/>
    <lineage>
        <taxon>Bacteria</taxon>
        <taxon>Bacillati</taxon>
        <taxon>Actinomycetota</taxon>
        <taxon>Actinomycetes</taxon>
        <taxon>Pseudonocardiales</taxon>
        <taxon>Pseudonocardiaceae</taxon>
        <taxon>Kibdelosporangium</taxon>
    </lineage>
</organism>
<evidence type="ECO:0000313" key="2">
    <source>
        <dbReference type="Proteomes" id="UP001519332"/>
    </source>
</evidence>
<reference evidence="1 2" key="1">
    <citation type="submission" date="2021-03" db="EMBL/GenBank/DDBJ databases">
        <title>Sequencing the genomes of 1000 actinobacteria strains.</title>
        <authorList>
            <person name="Klenk H.-P."/>
        </authorList>
    </citation>
    <scope>NUCLEOTIDE SEQUENCE [LARGE SCALE GENOMIC DNA]</scope>
    <source>
        <strain evidence="1 2">DSM 46670</strain>
    </source>
</reference>
<dbReference type="Proteomes" id="UP001519332">
    <property type="component" value="Unassembled WGS sequence"/>
</dbReference>
<keyword evidence="2" id="KW-1185">Reference proteome</keyword>
<name>A0ABS4T730_9PSEU</name>
<evidence type="ECO:0000313" key="1">
    <source>
        <dbReference type="EMBL" id="MBP2320193.1"/>
    </source>
</evidence>